<name>A0A7G2CQN7_9TRYP</name>
<proteinExistence type="predicted"/>
<dbReference type="Proteomes" id="UP000515908">
    <property type="component" value="Chromosome 22"/>
</dbReference>
<dbReference type="AlphaFoldDB" id="A0A7G2CQN7"/>
<accession>A0A7G2CQN7</accession>
<dbReference type="EMBL" id="LR877166">
    <property type="protein sequence ID" value="CAD2221699.1"/>
    <property type="molecule type" value="Genomic_DNA"/>
</dbReference>
<protein>
    <submittedName>
        <fullName evidence="1">Uncharacterized protein</fullName>
    </submittedName>
</protein>
<keyword evidence="2" id="KW-1185">Reference proteome</keyword>
<reference evidence="1 2" key="1">
    <citation type="submission" date="2020-08" db="EMBL/GenBank/DDBJ databases">
        <authorList>
            <person name="Newling K."/>
            <person name="Davey J."/>
            <person name="Forrester S."/>
        </authorList>
    </citation>
    <scope>NUCLEOTIDE SEQUENCE [LARGE SCALE GENOMIC DNA]</scope>
    <source>
        <strain evidence="2">Crithidia deanei Carvalho (ATCC PRA-265)</strain>
    </source>
</reference>
<organism evidence="1 2">
    <name type="scientific">Angomonas deanei</name>
    <dbReference type="NCBI Taxonomy" id="59799"/>
    <lineage>
        <taxon>Eukaryota</taxon>
        <taxon>Discoba</taxon>
        <taxon>Euglenozoa</taxon>
        <taxon>Kinetoplastea</taxon>
        <taxon>Metakinetoplastina</taxon>
        <taxon>Trypanosomatida</taxon>
        <taxon>Trypanosomatidae</taxon>
        <taxon>Strigomonadinae</taxon>
        <taxon>Angomonas</taxon>
    </lineage>
</organism>
<evidence type="ECO:0000313" key="1">
    <source>
        <dbReference type="EMBL" id="CAD2221699.1"/>
    </source>
</evidence>
<sequence length="212" mass="25044">MSQSWGQSSATTKHSQVSLDMFEQWKREQQEEISNRGADKNRDSEELYNQHMLRQNLNAYICHKELDKYTTCLQEKNLIVVDGSSNYEINTKNKLNEKLCKSTHFPYVRCMSSKENQELLLQHAALHPLCQTKKLNVLSCMEKNADIETKTNVPQCEESYRSLLRCGLNHLWNEYWRALTKFTDKEDFQLYELSRDENKKQGYLRMVTSSKE</sequence>
<evidence type="ECO:0000313" key="2">
    <source>
        <dbReference type="Proteomes" id="UP000515908"/>
    </source>
</evidence>
<dbReference type="VEuPathDB" id="TriTrypDB:ADEAN_000923400"/>
<dbReference type="OrthoDB" id="270622at2759"/>
<gene>
    <name evidence="1" type="ORF">ADEAN_000923400</name>
</gene>